<accession>A0A1T4QIN1</accession>
<gene>
    <name evidence="1" type="ORF">SAMN02745108_02301</name>
</gene>
<protein>
    <submittedName>
        <fullName evidence="1">Transposase DDE domain</fullName>
    </submittedName>
</protein>
<evidence type="ECO:0000313" key="1">
    <source>
        <dbReference type="EMBL" id="SKA03497.1"/>
    </source>
</evidence>
<feature type="non-terminal residue" evidence="1">
    <location>
        <position position="1"/>
    </location>
</feature>
<dbReference type="EMBL" id="FUWU01000048">
    <property type="protein sequence ID" value="SKA03497.1"/>
    <property type="molecule type" value="Genomic_DNA"/>
</dbReference>
<name>A0A1T4QIN1_9BACT</name>
<dbReference type="STRING" id="28122.SAMN02745108_02301"/>
<evidence type="ECO:0000313" key="2">
    <source>
        <dbReference type="Proteomes" id="UP000190449"/>
    </source>
</evidence>
<organism evidence="1 2">
    <name type="scientific">Fibrobacter intestinalis</name>
    <dbReference type="NCBI Taxonomy" id="28122"/>
    <lineage>
        <taxon>Bacteria</taxon>
        <taxon>Pseudomonadati</taxon>
        <taxon>Fibrobacterota</taxon>
        <taxon>Fibrobacteria</taxon>
        <taxon>Fibrobacterales</taxon>
        <taxon>Fibrobacteraceae</taxon>
        <taxon>Fibrobacter</taxon>
    </lineage>
</organism>
<proteinExistence type="predicted"/>
<dbReference type="AlphaFoldDB" id="A0A1T4QIN1"/>
<reference evidence="1 2" key="1">
    <citation type="submission" date="2017-02" db="EMBL/GenBank/DDBJ databases">
        <authorList>
            <person name="Peterson S.W."/>
        </authorList>
    </citation>
    <scope>NUCLEOTIDE SEQUENCE [LARGE SCALE GENOMIC DNA]</scope>
    <source>
        <strain evidence="1 2">ATCC 43854</strain>
    </source>
</reference>
<dbReference type="Proteomes" id="UP000190449">
    <property type="component" value="Unassembled WGS sequence"/>
</dbReference>
<sequence>KAHKLFCKRAGIEPINGHLKSDHRMGRNFYKGIFGDMLNAKLAAAAFNFKRVMRRFFVLLEWLYCCFLCREGVNKNGEPPYPALAK</sequence>